<dbReference type="Proteomes" id="UP000030748">
    <property type="component" value="Unassembled WGS sequence"/>
</dbReference>
<evidence type="ECO:0000256" key="6">
    <source>
        <dbReference type="ARBA" id="ARBA00023242"/>
    </source>
</evidence>
<dbReference type="STRING" id="4155.A0A022Q1G8"/>
<organism evidence="10 11">
    <name type="scientific">Erythranthe guttata</name>
    <name type="common">Yellow monkey flower</name>
    <name type="synonym">Mimulus guttatus</name>
    <dbReference type="NCBI Taxonomy" id="4155"/>
    <lineage>
        <taxon>Eukaryota</taxon>
        <taxon>Viridiplantae</taxon>
        <taxon>Streptophyta</taxon>
        <taxon>Embryophyta</taxon>
        <taxon>Tracheophyta</taxon>
        <taxon>Spermatophyta</taxon>
        <taxon>Magnoliopsida</taxon>
        <taxon>eudicotyledons</taxon>
        <taxon>Gunneridae</taxon>
        <taxon>Pentapetalae</taxon>
        <taxon>asterids</taxon>
        <taxon>lamiids</taxon>
        <taxon>Lamiales</taxon>
        <taxon>Phrymaceae</taxon>
        <taxon>Erythranthe</taxon>
    </lineage>
</organism>
<dbReference type="Pfam" id="PF00249">
    <property type="entry name" value="Myb_DNA-binding"/>
    <property type="match status" value="2"/>
</dbReference>
<dbReference type="SUPFAM" id="SSF46689">
    <property type="entry name" value="Homeodomain-like"/>
    <property type="match status" value="1"/>
</dbReference>
<dbReference type="EMBL" id="KI632284">
    <property type="protein sequence ID" value="EYU20390.1"/>
    <property type="molecule type" value="Genomic_DNA"/>
</dbReference>
<sequence length="241" mass="26367">MGRNPCCEKSKVKRGAWSPQEDATLIDYLHKHGTSGNWISLPLKAGLQRCGKSCRLRWLNYLRPDIKHGPFTQEEDNIICSLYTKIGSRWSAIASHLPGRTDNDVKNYWNTKLKKKLTTTTTGKAAATAAASRSTTNPPTNVSAPTSPVPLVLPSSNNSVLANTDDQSVHSYDEPVNFTLPGLILEGSSNYSSGNNSCPFMDESCGVLSWIWSQEEEAIGADNNADLFSIFSKPHGLSQTH</sequence>
<evidence type="ECO:0000259" key="9">
    <source>
        <dbReference type="PROSITE" id="PS51294"/>
    </source>
</evidence>
<dbReference type="CDD" id="cd00167">
    <property type="entry name" value="SANT"/>
    <property type="match status" value="2"/>
</dbReference>
<evidence type="ECO:0000313" key="11">
    <source>
        <dbReference type="Proteomes" id="UP000030748"/>
    </source>
</evidence>
<dbReference type="PROSITE" id="PS50090">
    <property type="entry name" value="MYB_LIKE"/>
    <property type="match status" value="2"/>
</dbReference>
<feature type="region of interest" description="Disordered" evidence="7">
    <location>
        <begin position="124"/>
        <end position="149"/>
    </location>
</feature>
<dbReference type="SMART" id="SM00717">
    <property type="entry name" value="SANT"/>
    <property type="match status" value="2"/>
</dbReference>
<proteinExistence type="predicted"/>
<evidence type="ECO:0000259" key="8">
    <source>
        <dbReference type="PROSITE" id="PS50090"/>
    </source>
</evidence>
<evidence type="ECO:0000313" key="10">
    <source>
        <dbReference type="EMBL" id="EYU20390.1"/>
    </source>
</evidence>
<keyword evidence="11" id="KW-1185">Reference proteome</keyword>
<feature type="domain" description="Myb-like" evidence="8">
    <location>
        <begin position="9"/>
        <end position="62"/>
    </location>
</feature>
<comment type="subcellular location">
    <subcellularLocation>
        <location evidence="1">Nucleus</location>
    </subcellularLocation>
</comment>
<dbReference type="InterPro" id="IPR009057">
    <property type="entry name" value="Homeodomain-like_sf"/>
</dbReference>
<gene>
    <name evidence="10" type="ORF">MIMGU_mgv1a012739mg</name>
</gene>
<keyword evidence="3" id="KW-0805">Transcription regulation</keyword>
<keyword evidence="6" id="KW-0539">Nucleus</keyword>
<reference evidence="10 11" key="1">
    <citation type="journal article" date="2013" name="Proc. Natl. Acad. Sci. U.S.A.">
        <title>Fine-scale variation in meiotic recombination in Mimulus inferred from population shotgun sequencing.</title>
        <authorList>
            <person name="Hellsten U."/>
            <person name="Wright K.M."/>
            <person name="Jenkins J."/>
            <person name="Shu S."/>
            <person name="Yuan Y."/>
            <person name="Wessler S.R."/>
            <person name="Schmutz J."/>
            <person name="Willis J.H."/>
            <person name="Rokhsar D.S."/>
        </authorList>
    </citation>
    <scope>NUCLEOTIDE SEQUENCE [LARGE SCALE GENOMIC DNA]</scope>
    <source>
        <strain evidence="11">cv. DUN x IM62</strain>
    </source>
</reference>
<evidence type="ECO:0000256" key="2">
    <source>
        <dbReference type="ARBA" id="ARBA00022737"/>
    </source>
</evidence>
<evidence type="ECO:0000256" key="5">
    <source>
        <dbReference type="ARBA" id="ARBA00023163"/>
    </source>
</evidence>
<keyword evidence="2" id="KW-0677">Repeat</keyword>
<dbReference type="GO" id="GO:0005634">
    <property type="term" value="C:nucleus"/>
    <property type="evidence" value="ECO:0000318"/>
    <property type="project" value="GO_Central"/>
</dbReference>
<dbReference type="GO" id="GO:0003700">
    <property type="term" value="F:DNA-binding transcription factor activity"/>
    <property type="evidence" value="ECO:0000318"/>
    <property type="project" value="GO_Central"/>
</dbReference>
<evidence type="ECO:0000256" key="4">
    <source>
        <dbReference type="ARBA" id="ARBA00023125"/>
    </source>
</evidence>
<dbReference type="InterPro" id="IPR017930">
    <property type="entry name" value="Myb_dom"/>
</dbReference>
<evidence type="ECO:0000256" key="7">
    <source>
        <dbReference type="SAM" id="MobiDB-lite"/>
    </source>
</evidence>
<name>A0A022Q1G8_ERYGU</name>
<dbReference type="AlphaFoldDB" id="A0A022Q1G8"/>
<dbReference type="GO" id="GO:0003677">
    <property type="term" value="F:DNA binding"/>
    <property type="evidence" value="ECO:0007669"/>
    <property type="project" value="UniProtKB-KW"/>
</dbReference>
<dbReference type="PANTHER" id="PTHR48000">
    <property type="entry name" value="OS09G0431300 PROTEIN"/>
    <property type="match status" value="1"/>
</dbReference>
<dbReference type="FunFam" id="1.10.10.60:FF:000015">
    <property type="entry name" value="Transcription factor RAX3"/>
    <property type="match status" value="1"/>
</dbReference>
<protein>
    <submittedName>
        <fullName evidence="10">Uncharacterized protein</fullName>
    </submittedName>
</protein>
<dbReference type="GO" id="GO:0006355">
    <property type="term" value="P:regulation of DNA-templated transcription"/>
    <property type="evidence" value="ECO:0000318"/>
    <property type="project" value="GO_Central"/>
</dbReference>
<dbReference type="KEGG" id="egt:105977208"/>
<feature type="domain" description="HTH myb-type" evidence="9">
    <location>
        <begin position="63"/>
        <end position="117"/>
    </location>
</feature>
<dbReference type="OrthoDB" id="2143914at2759"/>
<feature type="domain" description="HTH myb-type" evidence="9">
    <location>
        <begin position="9"/>
        <end position="62"/>
    </location>
</feature>
<feature type="domain" description="Myb-like" evidence="8">
    <location>
        <begin position="63"/>
        <end position="113"/>
    </location>
</feature>
<dbReference type="eggNOG" id="KOG0048">
    <property type="taxonomic scope" value="Eukaryota"/>
</dbReference>
<accession>A0A022Q1G8</accession>
<dbReference type="InterPro" id="IPR001005">
    <property type="entry name" value="SANT/Myb"/>
</dbReference>
<dbReference type="PANTHER" id="PTHR48000:SF67">
    <property type="entry name" value="MYB-LIKE DNA-BINDING DOMAIN CONTAINING PROTEIN, EXPRESSED"/>
    <property type="match status" value="1"/>
</dbReference>
<keyword evidence="5" id="KW-0804">Transcription</keyword>
<dbReference type="PROSITE" id="PS51294">
    <property type="entry name" value="HTH_MYB"/>
    <property type="match status" value="2"/>
</dbReference>
<evidence type="ECO:0000256" key="1">
    <source>
        <dbReference type="ARBA" id="ARBA00004123"/>
    </source>
</evidence>
<evidence type="ECO:0000256" key="3">
    <source>
        <dbReference type="ARBA" id="ARBA00023015"/>
    </source>
</evidence>
<keyword evidence="4" id="KW-0238">DNA-binding</keyword>
<dbReference type="Gene3D" id="1.10.10.60">
    <property type="entry name" value="Homeodomain-like"/>
    <property type="match status" value="2"/>
</dbReference>